<reference evidence="3 4" key="1">
    <citation type="submission" date="2019-11" db="EMBL/GenBank/DDBJ databases">
        <title>Genome sequences of 17 halophilic strains isolated from different environments.</title>
        <authorList>
            <person name="Furrow R.E."/>
        </authorList>
    </citation>
    <scope>NUCLEOTIDE SEQUENCE [LARGE SCALE GENOMIC DNA]</scope>
    <source>
        <strain evidence="3 4">22511_23_Filter</strain>
    </source>
</reference>
<feature type="domain" description="Flagellar hook-length control protein-like C-terminal" evidence="2">
    <location>
        <begin position="277"/>
        <end position="343"/>
    </location>
</feature>
<evidence type="ECO:0000313" key="3">
    <source>
        <dbReference type="EMBL" id="MYL19195.1"/>
    </source>
</evidence>
<organism evidence="3 4">
    <name type="scientific">Halobacillus litoralis</name>
    <dbReference type="NCBI Taxonomy" id="45668"/>
    <lineage>
        <taxon>Bacteria</taxon>
        <taxon>Bacillati</taxon>
        <taxon>Bacillota</taxon>
        <taxon>Bacilli</taxon>
        <taxon>Bacillales</taxon>
        <taxon>Bacillaceae</taxon>
        <taxon>Halobacillus</taxon>
    </lineage>
</organism>
<name>A0A845DRM7_9BACI</name>
<sequence length="404" mass="45357">MQELSDNIQKLISHRMQRSESGDPESEFSAVDLQLHNQRRGIQEELQEFLKTPPDKLPIPAGRYLSSGAFSSEEKVKEALPANPDAAQEMDAAAGIKDMALLSQGVLNRVSPSASMNVEQTLRFYSNQFSQVVDAGRNGGQVGADVKKILLSLTKAVKQASVDSVESDVLDRVFKGAPLERRLFHQLAARLDQHQKLPPTYQQQNPLTEKNFGRWVQEALNSAGDRSSASSWPEVSGVMSKVEQYVLHVNQTKNDQARPPGFLQELEQMVQNSRLFSNSTGHKEMHIQLKPGSLGNMMVQVIRQDGEMIVKMMVQTQAAKEMLEGNLHHLRPMFSPQQVVIEKSETWVFSQVPSSQQSSDEHGFSDESSQKEEDMRQVNEEEEEKEEATSFQDLLMNEKVQVIP</sequence>
<dbReference type="Proteomes" id="UP000460949">
    <property type="component" value="Unassembled WGS sequence"/>
</dbReference>
<protein>
    <recommendedName>
        <fullName evidence="2">Flagellar hook-length control protein-like C-terminal domain-containing protein</fullName>
    </recommendedName>
</protein>
<dbReference type="InterPro" id="IPR021136">
    <property type="entry name" value="Flagellar_hook_control-like_C"/>
</dbReference>
<feature type="compositionally biased region" description="Basic and acidic residues" evidence="1">
    <location>
        <begin position="359"/>
        <end position="379"/>
    </location>
</feature>
<evidence type="ECO:0000259" key="2">
    <source>
        <dbReference type="Pfam" id="PF02120"/>
    </source>
</evidence>
<evidence type="ECO:0000256" key="1">
    <source>
        <dbReference type="SAM" id="MobiDB-lite"/>
    </source>
</evidence>
<accession>A0A845DRM7</accession>
<dbReference type="EMBL" id="WMET01000001">
    <property type="protein sequence ID" value="MYL19195.1"/>
    <property type="molecule type" value="Genomic_DNA"/>
</dbReference>
<comment type="caution">
    <text evidence="3">The sequence shown here is derived from an EMBL/GenBank/DDBJ whole genome shotgun (WGS) entry which is preliminary data.</text>
</comment>
<evidence type="ECO:0000313" key="4">
    <source>
        <dbReference type="Proteomes" id="UP000460949"/>
    </source>
</evidence>
<gene>
    <name evidence="3" type="ORF">GLW04_04785</name>
</gene>
<proteinExistence type="predicted"/>
<dbReference type="InterPro" id="IPR038610">
    <property type="entry name" value="FliK-like_C_sf"/>
</dbReference>
<dbReference type="AlphaFoldDB" id="A0A845DRM7"/>
<dbReference type="RefSeq" id="WP_160835607.1">
    <property type="nucleotide sequence ID" value="NZ_WMET01000001.1"/>
</dbReference>
<dbReference type="CDD" id="cd17470">
    <property type="entry name" value="T3SS_Flik_C"/>
    <property type="match status" value="1"/>
</dbReference>
<dbReference type="Pfam" id="PF02120">
    <property type="entry name" value="Flg_hook"/>
    <property type="match status" value="1"/>
</dbReference>
<feature type="region of interest" description="Disordered" evidence="1">
    <location>
        <begin position="351"/>
        <end position="404"/>
    </location>
</feature>
<dbReference type="Gene3D" id="3.30.750.140">
    <property type="match status" value="1"/>
</dbReference>